<sequence>MKKAELHRKIRKSHRYLGVALGVQFLFWTLGGLYFSWSNMDEVHGDPQKHPTPFFDARQVWASPTTAIDALRNQTRVDSIMSIQTAEVLGNPVYQIHYTSHEGDAGMSKRVQLADARTGALLPPLTQTEAVRVASDRFNGEPTVTEVELLTETNGHHEYREQPLPAYAVTFASPGSTTVYVSTQLGTVQKYRNNKWRVFDFLWMLHTMDYQSRDNLGNWLLRAFSIFGLLTVASGFGLYFVSRKKKLLTKKNVRRADKAY</sequence>
<proteinExistence type="predicted"/>
<keyword evidence="3" id="KW-1185">Reference proteome</keyword>
<dbReference type="RefSeq" id="WP_189568700.1">
    <property type="nucleotide sequence ID" value="NZ_BMXF01000008.1"/>
</dbReference>
<keyword evidence="1" id="KW-0812">Transmembrane</keyword>
<dbReference type="AlphaFoldDB" id="A0A8J3DDY0"/>
<protein>
    <submittedName>
        <fullName evidence="2">Uncharacterized protein</fullName>
    </submittedName>
</protein>
<keyword evidence="1" id="KW-0472">Membrane</keyword>
<keyword evidence="1" id="KW-1133">Transmembrane helix</keyword>
<feature type="transmembrane region" description="Helical" evidence="1">
    <location>
        <begin position="219"/>
        <end position="241"/>
    </location>
</feature>
<comment type="caution">
    <text evidence="2">The sequence shown here is derived from an EMBL/GenBank/DDBJ whole genome shotgun (WGS) entry which is preliminary data.</text>
</comment>
<feature type="transmembrane region" description="Helical" evidence="1">
    <location>
        <begin position="16"/>
        <end position="37"/>
    </location>
</feature>
<name>A0A8J3DDY0_9BACT</name>
<dbReference type="EMBL" id="BMXF01000008">
    <property type="protein sequence ID" value="GHB87558.1"/>
    <property type="molecule type" value="Genomic_DNA"/>
</dbReference>
<evidence type="ECO:0000256" key="1">
    <source>
        <dbReference type="SAM" id="Phobius"/>
    </source>
</evidence>
<gene>
    <name evidence="2" type="ORF">GCM10007390_49350</name>
</gene>
<organism evidence="2 3">
    <name type="scientific">Persicitalea jodogahamensis</name>
    <dbReference type="NCBI Taxonomy" id="402147"/>
    <lineage>
        <taxon>Bacteria</taxon>
        <taxon>Pseudomonadati</taxon>
        <taxon>Bacteroidota</taxon>
        <taxon>Cytophagia</taxon>
        <taxon>Cytophagales</taxon>
        <taxon>Spirosomataceae</taxon>
        <taxon>Persicitalea</taxon>
    </lineage>
</organism>
<dbReference type="Proteomes" id="UP000598271">
    <property type="component" value="Unassembled WGS sequence"/>
</dbReference>
<evidence type="ECO:0000313" key="2">
    <source>
        <dbReference type="EMBL" id="GHB87558.1"/>
    </source>
</evidence>
<reference evidence="2 3" key="1">
    <citation type="journal article" date="2014" name="Int. J. Syst. Evol. Microbiol.">
        <title>Complete genome sequence of Corynebacterium casei LMG S-19264T (=DSM 44701T), isolated from a smear-ripened cheese.</title>
        <authorList>
            <consortium name="US DOE Joint Genome Institute (JGI-PGF)"/>
            <person name="Walter F."/>
            <person name="Albersmeier A."/>
            <person name="Kalinowski J."/>
            <person name="Ruckert C."/>
        </authorList>
    </citation>
    <scope>NUCLEOTIDE SEQUENCE [LARGE SCALE GENOMIC DNA]</scope>
    <source>
        <strain evidence="2 3">KCTC 12866</strain>
    </source>
</reference>
<evidence type="ECO:0000313" key="3">
    <source>
        <dbReference type="Proteomes" id="UP000598271"/>
    </source>
</evidence>
<accession>A0A8J3DDY0</accession>